<dbReference type="SUPFAM" id="SSF51338">
    <property type="entry name" value="Composite domain of metallo-dependent hydrolases"/>
    <property type="match status" value="1"/>
</dbReference>
<dbReference type="CDD" id="cd01300">
    <property type="entry name" value="YtcJ_like"/>
    <property type="match status" value="1"/>
</dbReference>
<dbReference type="Proteomes" id="UP001162802">
    <property type="component" value="Unassembled WGS sequence"/>
</dbReference>
<evidence type="ECO:0000313" key="3">
    <source>
        <dbReference type="Proteomes" id="UP001162802"/>
    </source>
</evidence>
<dbReference type="InterPro" id="IPR011059">
    <property type="entry name" value="Metal-dep_hydrolase_composite"/>
</dbReference>
<dbReference type="Gene3D" id="3.10.310.70">
    <property type="match status" value="1"/>
</dbReference>
<dbReference type="EMBL" id="JALHAT010000008">
    <property type="protein sequence ID" value="MCJ1960531.1"/>
    <property type="molecule type" value="Genomic_DNA"/>
</dbReference>
<accession>A0ABT0ABG6</accession>
<sequence>MTRLDRRTLLARTATAGALAVGLDWTTQSALATSGPVDTIFTNARIWTGEGRRVFTDALGVVNGRVAALGREAAQSLASPRTRRIDLEGALVTPGLTDCHVHFTLASATLDQPSLRTARSREAFTAILAGAAKDAAPGQWLQGGNWDNDSWGGGLPTRDWIDAVTPHTPVAVVRYDLHMVLMNSAALQAIGIADGLADIPGGVVVRDAAGRLTGVFKDAAKDFVLARIPVPTEDAIDAANRKGIALGLSKGITQVHEPGISWDTFHSARRMKAAGGLDMRFYAMTPLSDWAKLAAIVAEEGRGDTLVRWGGCKVVFDGSLGSRTALFYAPYFDDPSTRGITVTDEADMRRWFREADKAGFQLSAHAIGDEANDIVLAMLADTATANGPRDRRSRIEHAQHLSPGAIGRFAEQGVIASVQPYHAIDDGRWAVRRIGTKRLETTYAFQSLLASGARVCFGSDWPVAPLDPLTGLKAATLRETLDGKNPDGWFPRQRMDIHDALLCYGKGAGWAGGSEQDTGSLAPGRLADFVVWDSDLTTMPLEKLDTARVLGTWLEGRQVYG</sequence>
<evidence type="ECO:0000313" key="2">
    <source>
        <dbReference type="EMBL" id="MCJ1960531.1"/>
    </source>
</evidence>
<dbReference type="InterPro" id="IPR032466">
    <property type="entry name" value="Metal_Hydrolase"/>
</dbReference>
<keyword evidence="3" id="KW-1185">Reference proteome</keyword>
<dbReference type="Gene3D" id="3.20.20.140">
    <property type="entry name" value="Metal-dependent hydrolases"/>
    <property type="match status" value="1"/>
</dbReference>
<dbReference type="RefSeq" id="WP_243798737.1">
    <property type="nucleotide sequence ID" value="NZ_JALHAT010000008.1"/>
</dbReference>
<dbReference type="InterPro" id="IPR006311">
    <property type="entry name" value="TAT_signal"/>
</dbReference>
<dbReference type="InterPro" id="IPR013108">
    <property type="entry name" value="Amidohydro_3"/>
</dbReference>
<dbReference type="PANTHER" id="PTHR22642:SF2">
    <property type="entry name" value="PROTEIN LONG AFTER FAR-RED 3"/>
    <property type="match status" value="1"/>
</dbReference>
<organism evidence="2 3">
    <name type="scientific">Novosphingobium mangrovi</name>
    <name type="common">ex Hu et al. 2023</name>
    <dbReference type="NCBI Taxonomy" id="2930094"/>
    <lineage>
        <taxon>Bacteria</taxon>
        <taxon>Pseudomonadati</taxon>
        <taxon>Pseudomonadota</taxon>
        <taxon>Alphaproteobacteria</taxon>
        <taxon>Sphingomonadales</taxon>
        <taxon>Sphingomonadaceae</taxon>
        <taxon>Novosphingobium</taxon>
    </lineage>
</organism>
<feature type="domain" description="Amidohydrolase 3" evidence="1">
    <location>
        <begin position="85"/>
        <end position="560"/>
    </location>
</feature>
<proteinExistence type="predicted"/>
<dbReference type="PROSITE" id="PS51318">
    <property type="entry name" value="TAT"/>
    <property type="match status" value="1"/>
</dbReference>
<dbReference type="PANTHER" id="PTHR22642">
    <property type="entry name" value="IMIDAZOLONEPROPIONASE"/>
    <property type="match status" value="1"/>
</dbReference>
<dbReference type="InterPro" id="IPR033932">
    <property type="entry name" value="YtcJ-like"/>
</dbReference>
<dbReference type="Pfam" id="PF07969">
    <property type="entry name" value="Amidohydro_3"/>
    <property type="match status" value="1"/>
</dbReference>
<dbReference type="SUPFAM" id="SSF51556">
    <property type="entry name" value="Metallo-dependent hydrolases"/>
    <property type="match status" value="1"/>
</dbReference>
<evidence type="ECO:0000259" key="1">
    <source>
        <dbReference type="Pfam" id="PF07969"/>
    </source>
</evidence>
<dbReference type="Gene3D" id="2.30.40.10">
    <property type="entry name" value="Urease, subunit C, domain 1"/>
    <property type="match status" value="1"/>
</dbReference>
<gene>
    <name evidence="2" type="ORF">MTR65_07565</name>
</gene>
<comment type="caution">
    <text evidence="2">The sequence shown here is derived from an EMBL/GenBank/DDBJ whole genome shotgun (WGS) entry which is preliminary data.</text>
</comment>
<reference evidence="2" key="1">
    <citation type="submission" date="2022-03" db="EMBL/GenBank/DDBJ databases">
        <title>Identification of a novel bacterium isolated from mangrove sediments.</title>
        <authorList>
            <person name="Pan X."/>
        </authorList>
    </citation>
    <scope>NUCLEOTIDE SEQUENCE</scope>
    <source>
        <strain evidence="2">B2637</strain>
    </source>
</reference>
<protein>
    <submittedName>
        <fullName evidence="2">Amidohydrolase</fullName>
    </submittedName>
</protein>
<name>A0ABT0ABG6_9SPHN</name>